<sequence length="36" mass="3980">MGETTAPRSVSMDADHVESSMWKTLVLRPGGFHGKY</sequence>
<evidence type="ECO:0000313" key="1">
    <source>
        <dbReference type="EMBL" id="PON52286.1"/>
    </source>
</evidence>
<dbReference type="InParanoid" id="A0A2P5BU19"/>
<dbReference type="AlphaFoldDB" id="A0A2P5BU19"/>
<proteinExistence type="predicted"/>
<name>A0A2P5BU19_TREOI</name>
<dbReference type="EMBL" id="JXTC01000462">
    <property type="protein sequence ID" value="PON52286.1"/>
    <property type="molecule type" value="Genomic_DNA"/>
</dbReference>
<protein>
    <submittedName>
        <fullName evidence="1">Uncharacterized protein</fullName>
    </submittedName>
</protein>
<accession>A0A2P5BU19</accession>
<organism evidence="1 2">
    <name type="scientific">Trema orientale</name>
    <name type="common">Charcoal tree</name>
    <name type="synonym">Celtis orientalis</name>
    <dbReference type="NCBI Taxonomy" id="63057"/>
    <lineage>
        <taxon>Eukaryota</taxon>
        <taxon>Viridiplantae</taxon>
        <taxon>Streptophyta</taxon>
        <taxon>Embryophyta</taxon>
        <taxon>Tracheophyta</taxon>
        <taxon>Spermatophyta</taxon>
        <taxon>Magnoliopsida</taxon>
        <taxon>eudicotyledons</taxon>
        <taxon>Gunneridae</taxon>
        <taxon>Pentapetalae</taxon>
        <taxon>rosids</taxon>
        <taxon>fabids</taxon>
        <taxon>Rosales</taxon>
        <taxon>Cannabaceae</taxon>
        <taxon>Trema</taxon>
    </lineage>
</organism>
<dbReference type="Proteomes" id="UP000237000">
    <property type="component" value="Unassembled WGS sequence"/>
</dbReference>
<dbReference type="OrthoDB" id="10457965at2759"/>
<reference evidence="2" key="1">
    <citation type="submission" date="2016-06" db="EMBL/GenBank/DDBJ databases">
        <title>Parallel loss of symbiosis genes in relatives of nitrogen-fixing non-legume Parasponia.</title>
        <authorList>
            <person name="Van Velzen R."/>
            <person name="Holmer R."/>
            <person name="Bu F."/>
            <person name="Rutten L."/>
            <person name="Van Zeijl A."/>
            <person name="Liu W."/>
            <person name="Santuari L."/>
            <person name="Cao Q."/>
            <person name="Sharma T."/>
            <person name="Shen D."/>
            <person name="Roswanjaya Y."/>
            <person name="Wardhani T."/>
            <person name="Kalhor M.S."/>
            <person name="Jansen J."/>
            <person name="Van den Hoogen J."/>
            <person name="Gungor B."/>
            <person name="Hartog M."/>
            <person name="Hontelez J."/>
            <person name="Verver J."/>
            <person name="Yang W.-C."/>
            <person name="Schijlen E."/>
            <person name="Repin R."/>
            <person name="Schilthuizen M."/>
            <person name="Schranz E."/>
            <person name="Heidstra R."/>
            <person name="Miyata K."/>
            <person name="Fedorova E."/>
            <person name="Kohlen W."/>
            <person name="Bisseling T."/>
            <person name="Smit S."/>
            <person name="Geurts R."/>
        </authorList>
    </citation>
    <scope>NUCLEOTIDE SEQUENCE [LARGE SCALE GENOMIC DNA]</scope>
    <source>
        <strain evidence="2">cv. RG33-2</strain>
    </source>
</reference>
<keyword evidence="2" id="KW-1185">Reference proteome</keyword>
<comment type="caution">
    <text evidence="1">The sequence shown here is derived from an EMBL/GenBank/DDBJ whole genome shotgun (WGS) entry which is preliminary data.</text>
</comment>
<evidence type="ECO:0000313" key="2">
    <source>
        <dbReference type="Proteomes" id="UP000237000"/>
    </source>
</evidence>
<gene>
    <name evidence="1" type="ORF">TorRG33x02_309030</name>
</gene>